<organism evidence="2 3">
    <name type="scientific">Encephalitozoon intestinalis (strain ATCC 50506)</name>
    <name type="common">Microsporidian parasite</name>
    <name type="synonym">Septata intestinalis</name>
    <dbReference type="NCBI Taxonomy" id="876142"/>
    <lineage>
        <taxon>Eukaryota</taxon>
        <taxon>Fungi</taxon>
        <taxon>Fungi incertae sedis</taxon>
        <taxon>Microsporidia</taxon>
        <taxon>Unikaryonidae</taxon>
        <taxon>Encephalitozoon</taxon>
    </lineage>
</organism>
<proteinExistence type="predicted"/>
<accession>E0S8S9</accession>
<keyword evidence="1" id="KW-0812">Transmembrane</keyword>
<feature type="transmembrane region" description="Helical" evidence="1">
    <location>
        <begin position="51"/>
        <end position="68"/>
    </location>
</feature>
<keyword evidence="1" id="KW-1133">Transmembrane helix</keyword>
<dbReference type="OrthoDB" id="2191885at2759"/>
<dbReference type="Proteomes" id="UP000002313">
    <property type="component" value="Chromosome VIII"/>
</dbReference>
<protein>
    <submittedName>
        <fullName evidence="2">Uncharacterized protein</fullName>
    </submittedName>
</protein>
<dbReference type="GeneID" id="9698234"/>
<keyword evidence="1" id="KW-0472">Membrane</keyword>
<dbReference type="RefSeq" id="XP_003073406.1">
    <property type="nucleotide sequence ID" value="XM_003073360.1"/>
</dbReference>
<gene>
    <name evidence="2" type="ORF">Eint_081140</name>
</gene>
<feature type="transmembrane region" description="Helical" evidence="1">
    <location>
        <begin position="102"/>
        <end position="120"/>
    </location>
</feature>
<evidence type="ECO:0000313" key="2">
    <source>
        <dbReference type="EMBL" id="ADM12046.1"/>
    </source>
</evidence>
<evidence type="ECO:0000313" key="3">
    <source>
        <dbReference type="Proteomes" id="UP000002313"/>
    </source>
</evidence>
<feature type="transmembrane region" description="Helical" evidence="1">
    <location>
        <begin position="132"/>
        <end position="151"/>
    </location>
</feature>
<dbReference type="KEGG" id="ein:Eint_081140"/>
<feature type="transmembrane region" description="Helical" evidence="1">
    <location>
        <begin position="163"/>
        <end position="183"/>
    </location>
</feature>
<name>E0S8S9_ENCIT</name>
<reference evidence="2 3" key="2">
    <citation type="journal article" date="2012" name="Proc. Natl. Acad. Sci. U.S.A.">
        <title>Gain and loss of multiple functionally related, horizontally transferred genes in the reduced genomes of two microsporidian parasites.</title>
        <authorList>
            <person name="Pombert J.-F."/>
            <person name="Selman M."/>
            <person name="Burki F."/>
            <person name="Bardell F.T."/>
            <person name="Farinelli L."/>
            <person name="Solter L.F."/>
            <person name="Whitman D.W."/>
            <person name="Weiss L.M."/>
            <person name="Corradi N."/>
            <person name="Keeling P.J."/>
        </authorList>
    </citation>
    <scope>NUCLEOTIDE SEQUENCE [LARGE SCALE GENOMIC DNA]</scope>
    <source>
        <strain evidence="2 3">ATCC 50506</strain>
    </source>
</reference>
<dbReference type="AlphaFoldDB" id="E0S8S9"/>
<dbReference type="VEuPathDB" id="MicrosporidiaDB:Eint_081140"/>
<sequence>MDSAIAPLLLFAAVLVLGATAVNLIVLRANSSPEVSGTKYIEEIQSTRAKGLMFLLLVLVLTSIYYFLCTQNYLEGSPPNFLKVIRMDSHSLKMLELCTRNIQKSFMFYATALVIPLVSSRRFRVLGVDEKVSIAFVRYYSLFGSFLYPFIFHVSNGYDLGGYLVEVLNIAENSLLLLLYFALLQKIWKMHDVLSYTQIITKFEIEEVLGRVSPKIVGIMAYLCADMASGAFRMARMFFPVEYGLGIPTNSLAETAFFVGLCYYSIKFLVTPGNGICESIQKMEGIKKHVASGFLNLEHRSGDDMMDVSTIPNI</sequence>
<reference evidence="2 3" key="1">
    <citation type="journal article" date="2010" name="Nat. Commun.">
        <title>The complete sequence of the smallest known nuclear genome from the microsporidian Encephalitozoon intestinalis.</title>
        <authorList>
            <person name="Corradi N."/>
            <person name="Pombert J.-F."/>
            <person name="Farinelli L."/>
            <person name="Didier E.S."/>
            <person name="Keeling P.J."/>
        </authorList>
    </citation>
    <scope>NUCLEOTIDE SEQUENCE [LARGE SCALE GENOMIC DNA]</scope>
    <source>
        <strain evidence="2 3">ATCC 50506</strain>
    </source>
</reference>
<evidence type="ECO:0000256" key="1">
    <source>
        <dbReference type="SAM" id="Phobius"/>
    </source>
</evidence>
<feature type="transmembrane region" description="Helical" evidence="1">
    <location>
        <begin position="6"/>
        <end position="30"/>
    </location>
</feature>
<dbReference type="HOGENOM" id="CLU_885744_0_0_1"/>
<dbReference type="EMBL" id="CP001949">
    <property type="protein sequence ID" value="ADM12046.1"/>
    <property type="molecule type" value="Genomic_DNA"/>
</dbReference>
<keyword evidence="3" id="KW-1185">Reference proteome</keyword>